<keyword evidence="9" id="KW-0456">Lyase</keyword>
<dbReference type="PANTHER" id="PTHR45968:SF23">
    <property type="entry name" value="GLUCOSE-METHANOL-CHOLINE OXIDOREDUCTASE N-TERMINAL DOMAIN-CONTAINING PROTEIN"/>
    <property type="match status" value="1"/>
</dbReference>
<feature type="chain" id="PRO_5037423752" description="(R)-mandelonitrile lyase" evidence="11">
    <location>
        <begin position="17"/>
        <end position="748"/>
    </location>
</feature>
<evidence type="ECO:0000256" key="10">
    <source>
        <dbReference type="RuleBase" id="RU003968"/>
    </source>
</evidence>
<feature type="domain" description="Glucose-methanol-choline oxidoreductase N-terminal" evidence="13">
    <location>
        <begin position="483"/>
        <end position="497"/>
    </location>
</feature>
<dbReference type="Proteomes" id="UP000813462">
    <property type="component" value="Unassembled WGS sequence"/>
</dbReference>
<proteinExistence type="inferred from homology"/>
<dbReference type="GO" id="GO:0046593">
    <property type="term" value="F:mandelonitrile lyase activity"/>
    <property type="evidence" value="ECO:0007669"/>
    <property type="project" value="UniProtKB-EC"/>
</dbReference>
<comment type="subunit">
    <text evidence="3">Monomer.</text>
</comment>
<evidence type="ECO:0000256" key="5">
    <source>
        <dbReference type="ARBA" id="ARBA00022630"/>
    </source>
</evidence>
<evidence type="ECO:0000256" key="1">
    <source>
        <dbReference type="ARBA" id="ARBA00001147"/>
    </source>
</evidence>
<sequence>MAIALLLLLLLYILHPQLEVTALATSSDRDFSRMTSVHNATDSPLEDIYDYIQDSSGIYKTCEVVLSAGPIGSLQLLLLRGVGPVHHLSSLHIPIVYSNPDVGNFMADNPRNNINIVGPFALDSSTAQKFSGSKSTASLQLLSSAKVKLYGSTSFLKQWTLLVVLKERGRWIHSQCLTGDQSAGHCYDDRPFKVTIETLKMATALFLIMLSYILHPHLEVLALATSSDHDFSYMKSVQNATDLPLEESYDYIIVGGGTAGCPLAATLSEKYSVLVLERGSAPVSYPNVLSANGLLANLLQEDDGKTPAQRFTSEDGVPNARGRILGGSSMINVGFFSRADDQFYNESGIDWDMDLVEKSYQWVEDTIVFRSNLSAFQSIFRKALLQAGVGPDNGFSLKHLVGTKTSGSTFDNQGRRHGAVELLNRAVLKNLRVAVEAYVERIIFSSSNNASRLSASGVIYTDSKGKTHRALIREKGEVILSAGAIGSPQLLLLSGIGPVHHLSSLHIPIVHSNPDVGNFMADNPRNNINIVAPYALDPSVVQVVGITSEFNIIEAISYPLPFSFPQPFGLFPKSTSPLQLTVATIVEKFTGPQSTGSLRLLSSAKVKVSPAVRFNYFSETVDLARCVKGMRKVGDLLETVSLEELKFEDLEGAEGFKFLGPSLPKNQSDDASMGTFCRSTVTTFWHYHGGCLVGKVVDGDYRVKGTNSLRVVDGSTFNASPGTNPQATLMMIGRYIGLKILQQRRAAK</sequence>
<comment type="caution">
    <text evidence="14">The sequence shown here is derived from an EMBL/GenBank/DDBJ whole genome shotgun (WGS) entry which is preliminary data.</text>
</comment>
<gene>
    <name evidence="14" type="ORF">FEM48_Zijuj01G0003900</name>
</gene>
<evidence type="ECO:0000256" key="3">
    <source>
        <dbReference type="ARBA" id="ARBA00011245"/>
    </source>
</evidence>
<organism evidence="14 15">
    <name type="scientific">Ziziphus jujuba var. spinosa</name>
    <dbReference type="NCBI Taxonomy" id="714518"/>
    <lineage>
        <taxon>Eukaryota</taxon>
        <taxon>Viridiplantae</taxon>
        <taxon>Streptophyta</taxon>
        <taxon>Embryophyta</taxon>
        <taxon>Tracheophyta</taxon>
        <taxon>Spermatophyta</taxon>
        <taxon>Magnoliopsida</taxon>
        <taxon>eudicotyledons</taxon>
        <taxon>Gunneridae</taxon>
        <taxon>Pentapetalae</taxon>
        <taxon>rosids</taxon>
        <taxon>fabids</taxon>
        <taxon>Rosales</taxon>
        <taxon>Rhamnaceae</taxon>
        <taxon>Paliureae</taxon>
        <taxon>Ziziphus</taxon>
    </lineage>
</organism>
<dbReference type="SUPFAM" id="SSF54373">
    <property type="entry name" value="FAD-linked reductases, C-terminal domain"/>
    <property type="match status" value="1"/>
</dbReference>
<reference evidence="14" key="1">
    <citation type="journal article" date="2021" name="Front. Plant Sci.">
        <title>Chromosome-Scale Genome Assembly for Chinese Sour Jujube and Insights Into Its Genome Evolution and Domestication Signature.</title>
        <authorList>
            <person name="Shen L.-Y."/>
            <person name="Luo H."/>
            <person name="Wang X.-L."/>
            <person name="Wang X.-M."/>
            <person name="Qiu X.-J."/>
            <person name="Liu H."/>
            <person name="Zhou S.-S."/>
            <person name="Jia K.-H."/>
            <person name="Nie S."/>
            <person name="Bao Y.-T."/>
            <person name="Zhang R.-G."/>
            <person name="Yun Q.-Z."/>
            <person name="Chai Y.-H."/>
            <person name="Lu J.-Y."/>
            <person name="Li Y."/>
            <person name="Zhao S.-W."/>
            <person name="Mao J.-F."/>
            <person name="Jia S.-G."/>
            <person name="Mao Y.-M."/>
        </authorList>
    </citation>
    <scope>NUCLEOTIDE SEQUENCE</scope>
    <source>
        <strain evidence="14">AT0</strain>
        <tissue evidence="14">Leaf</tissue>
    </source>
</reference>
<dbReference type="AlphaFoldDB" id="A0A978VY25"/>
<dbReference type="Pfam" id="PF00732">
    <property type="entry name" value="GMC_oxred_N"/>
    <property type="match status" value="1"/>
</dbReference>
<comment type="catalytic activity">
    <reaction evidence="1">
        <text>(R)-mandelonitrile = benzaldehyde + hydrogen cyanide</text>
        <dbReference type="Rhea" id="RHEA:18313"/>
        <dbReference type="ChEBI" id="CHEBI:17169"/>
        <dbReference type="ChEBI" id="CHEBI:18407"/>
        <dbReference type="ChEBI" id="CHEBI:18450"/>
        <dbReference type="EC" id="4.1.2.10"/>
    </reaction>
</comment>
<keyword evidence="5 10" id="KW-0285">Flavoprotein</keyword>
<comment type="similarity">
    <text evidence="10">Belongs to the GMC oxidoreductase family.</text>
</comment>
<protein>
    <recommendedName>
        <fullName evidence="4">(R)-mandelonitrile lyase</fullName>
        <ecNumber evidence="4">4.1.2.10</ecNumber>
    </recommendedName>
</protein>
<keyword evidence="6 11" id="KW-0732">Signal</keyword>
<accession>A0A978VY25</accession>
<evidence type="ECO:0000259" key="13">
    <source>
        <dbReference type="PROSITE" id="PS00624"/>
    </source>
</evidence>
<comment type="cofactor">
    <cofactor evidence="2">
        <name>FAD</name>
        <dbReference type="ChEBI" id="CHEBI:57692"/>
    </cofactor>
</comment>
<dbReference type="PANTHER" id="PTHR45968">
    <property type="entry name" value="OSJNBA0019K04.7 PROTEIN"/>
    <property type="match status" value="1"/>
</dbReference>
<keyword evidence="7 10" id="KW-0274">FAD</keyword>
<evidence type="ECO:0000256" key="2">
    <source>
        <dbReference type="ARBA" id="ARBA00001974"/>
    </source>
</evidence>
<evidence type="ECO:0000313" key="15">
    <source>
        <dbReference type="Proteomes" id="UP000813462"/>
    </source>
</evidence>
<dbReference type="EMBL" id="JAEACU010000001">
    <property type="protein sequence ID" value="KAH7544609.1"/>
    <property type="molecule type" value="Genomic_DNA"/>
</dbReference>
<dbReference type="Pfam" id="PF05199">
    <property type="entry name" value="GMC_oxred_C"/>
    <property type="match status" value="1"/>
</dbReference>
<dbReference type="PROSITE" id="PS00623">
    <property type="entry name" value="GMC_OXRED_1"/>
    <property type="match status" value="1"/>
</dbReference>
<dbReference type="Gene3D" id="3.50.50.60">
    <property type="entry name" value="FAD/NAD(P)-binding domain"/>
    <property type="match status" value="2"/>
</dbReference>
<dbReference type="SUPFAM" id="SSF51905">
    <property type="entry name" value="FAD/NAD(P)-binding domain"/>
    <property type="match status" value="2"/>
</dbReference>
<feature type="domain" description="Glucose-methanol-choline oxidoreductase N-terminal" evidence="12">
    <location>
        <begin position="322"/>
        <end position="345"/>
    </location>
</feature>
<evidence type="ECO:0000256" key="11">
    <source>
        <dbReference type="SAM" id="SignalP"/>
    </source>
</evidence>
<dbReference type="InterPro" id="IPR007867">
    <property type="entry name" value="GMC_OxRtase_C"/>
</dbReference>
<dbReference type="InterPro" id="IPR051871">
    <property type="entry name" value="GMC_Oxidoreductase-Related"/>
</dbReference>
<dbReference type="GO" id="GO:0016614">
    <property type="term" value="F:oxidoreductase activity, acting on CH-OH group of donors"/>
    <property type="evidence" value="ECO:0007669"/>
    <property type="project" value="InterPro"/>
</dbReference>
<keyword evidence="8" id="KW-1015">Disulfide bond</keyword>
<dbReference type="InterPro" id="IPR036188">
    <property type="entry name" value="FAD/NAD-bd_sf"/>
</dbReference>
<name>A0A978VY25_ZIZJJ</name>
<dbReference type="PROSITE" id="PS00624">
    <property type="entry name" value="GMC_OXRED_2"/>
    <property type="match status" value="1"/>
</dbReference>
<dbReference type="Gene3D" id="3.30.410.40">
    <property type="match status" value="1"/>
</dbReference>
<dbReference type="InterPro" id="IPR000172">
    <property type="entry name" value="GMC_OxRdtase_N"/>
</dbReference>
<evidence type="ECO:0000256" key="6">
    <source>
        <dbReference type="ARBA" id="ARBA00022729"/>
    </source>
</evidence>
<evidence type="ECO:0000256" key="8">
    <source>
        <dbReference type="ARBA" id="ARBA00023157"/>
    </source>
</evidence>
<dbReference type="GO" id="GO:0050660">
    <property type="term" value="F:flavin adenine dinucleotide binding"/>
    <property type="evidence" value="ECO:0007669"/>
    <property type="project" value="InterPro"/>
</dbReference>
<evidence type="ECO:0000256" key="4">
    <source>
        <dbReference type="ARBA" id="ARBA00013074"/>
    </source>
</evidence>
<evidence type="ECO:0000313" key="14">
    <source>
        <dbReference type="EMBL" id="KAH7544609.1"/>
    </source>
</evidence>
<evidence type="ECO:0000259" key="12">
    <source>
        <dbReference type="PROSITE" id="PS00623"/>
    </source>
</evidence>
<dbReference type="EC" id="4.1.2.10" evidence="4"/>
<evidence type="ECO:0000256" key="9">
    <source>
        <dbReference type="ARBA" id="ARBA00023239"/>
    </source>
</evidence>
<evidence type="ECO:0000256" key="7">
    <source>
        <dbReference type="ARBA" id="ARBA00022827"/>
    </source>
</evidence>
<feature type="signal peptide" evidence="11">
    <location>
        <begin position="1"/>
        <end position="16"/>
    </location>
</feature>